<evidence type="ECO:0000259" key="4">
    <source>
        <dbReference type="PROSITE" id="PS50924"/>
    </source>
</evidence>
<sequence>MESMSNPVYELKVYSPFLLIGAFIVCIMGAWVTMRLVTRISETRGGQRIGWYLMAAVAGSTFVWCTHFASMLAYHSGAGGHLAPIRTALSLLVIFVAIPCAVGAAIRLRGWGGCLTGGTILGLGIAGMHYTGMAAYRLDAPVVWNTPLMALSIGIGIGLSTVALRLALQPAGLRREIEMTLAMAGAVAGLHFTGMAAMHVIMRAHMGAMHDNQQFQMIGFAVLGGSLLTIITGIASYVIDGSLRRESYGELHRMAMSDALTGLPNRISFNERLAEEVARSDQRDRPFAMIGIDLNKFKEINDTRGHAAGDTVLVTLAKRFCALLGEGEFVARLGGDEFVALHRMVDDRELHGFVKRIQQALNQPIQIDDYMVTSGGSIGVAVYPIDASDGETLISRADMAMYRAKSDLHQNVWFYESSLDQNVRERRALCEDLKQAMAKQQLSLHYQVQTVVATGEVSGYEALLRWNHPTRGSVPPLEILELADESGLIIQLGEWVLEHACQAAAGWEGNICVAVNMSASQFLEPRFVETVRGVLERTGLPASRLVIEITEGTVQRDRTRALLMAQKLHALGVRFALDQFGGENSVLAALCDFPFDKIKLDRLVMQQVTTDPRVAELVRAVTIAGHALHISVLVQGIETGDQLALVYSEGCDEGQGYLLGAPGQTITGAAVRHVGGGQTPRLQQAGQKSRRFHSSPYFVPRFESSGIRYETV</sequence>
<dbReference type="EMBL" id="QUWV01000014">
    <property type="protein sequence ID" value="RFD21228.1"/>
    <property type="molecule type" value="Genomic_DNA"/>
</dbReference>
<feature type="transmembrane region" description="Helical" evidence="1">
    <location>
        <begin position="180"/>
        <end position="202"/>
    </location>
</feature>
<reference evidence="5 6" key="1">
    <citation type="submission" date="2018-08" db="EMBL/GenBank/DDBJ databases">
        <title>Komagataeibacter sp. AV 382.</title>
        <authorList>
            <person name="Skraban J."/>
            <person name="Trcek J."/>
        </authorList>
    </citation>
    <scope>NUCLEOTIDE SEQUENCE [LARGE SCALE GENOMIC DNA]</scope>
    <source>
        <strain evidence="5 6">AV 382</strain>
    </source>
</reference>
<evidence type="ECO:0000259" key="2">
    <source>
        <dbReference type="PROSITE" id="PS50883"/>
    </source>
</evidence>
<keyword evidence="6" id="KW-1185">Reference proteome</keyword>
<dbReference type="PANTHER" id="PTHR44757:SF2">
    <property type="entry name" value="BIOFILM ARCHITECTURE MAINTENANCE PROTEIN MBAA"/>
    <property type="match status" value="1"/>
</dbReference>
<dbReference type="PROSITE" id="PS50924">
    <property type="entry name" value="MHYT"/>
    <property type="match status" value="1"/>
</dbReference>
<dbReference type="CDD" id="cd01948">
    <property type="entry name" value="EAL"/>
    <property type="match status" value="1"/>
</dbReference>
<feature type="transmembrane region" description="Helical" evidence="1">
    <location>
        <begin position="85"/>
        <end position="106"/>
    </location>
</feature>
<evidence type="ECO:0000256" key="1">
    <source>
        <dbReference type="PROSITE-ProRule" id="PRU00244"/>
    </source>
</evidence>
<feature type="transmembrane region" description="Helical" evidence="1">
    <location>
        <begin position="49"/>
        <end position="73"/>
    </location>
</feature>
<comment type="caution">
    <text evidence="5">The sequence shown here is derived from an EMBL/GenBank/DDBJ whole genome shotgun (WGS) entry which is preliminary data.</text>
</comment>
<dbReference type="GO" id="GO:0016020">
    <property type="term" value="C:membrane"/>
    <property type="evidence" value="ECO:0007669"/>
    <property type="project" value="UniProtKB-UniRule"/>
</dbReference>
<feature type="transmembrane region" description="Helical" evidence="1">
    <location>
        <begin position="113"/>
        <end position="136"/>
    </location>
</feature>
<dbReference type="PANTHER" id="PTHR44757">
    <property type="entry name" value="DIGUANYLATE CYCLASE DGCP"/>
    <property type="match status" value="1"/>
</dbReference>
<dbReference type="InterPro" id="IPR001633">
    <property type="entry name" value="EAL_dom"/>
</dbReference>
<keyword evidence="1" id="KW-0812">Transmembrane</keyword>
<dbReference type="InterPro" id="IPR043128">
    <property type="entry name" value="Rev_trsase/Diguanyl_cyclase"/>
</dbReference>
<dbReference type="Pfam" id="PF00563">
    <property type="entry name" value="EAL"/>
    <property type="match status" value="1"/>
</dbReference>
<dbReference type="OrthoDB" id="9793210at2"/>
<feature type="domain" description="GGDEF" evidence="3">
    <location>
        <begin position="285"/>
        <end position="417"/>
    </location>
</feature>
<evidence type="ECO:0000313" key="6">
    <source>
        <dbReference type="Proteomes" id="UP000262371"/>
    </source>
</evidence>
<name>A0A371Z417_9PROT</name>
<dbReference type="SUPFAM" id="SSF55073">
    <property type="entry name" value="Nucleotide cyclase"/>
    <property type="match status" value="1"/>
</dbReference>
<dbReference type="Gene3D" id="3.30.70.270">
    <property type="match status" value="1"/>
</dbReference>
<proteinExistence type="predicted"/>
<gene>
    <name evidence="5" type="ORF">DY926_01800</name>
</gene>
<dbReference type="NCBIfam" id="TIGR00254">
    <property type="entry name" value="GGDEF"/>
    <property type="match status" value="1"/>
</dbReference>
<dbReference type="CDD" id="cd01949">
    <property type="entry name" value="GGDEF"/>
    <property type="match status" value="1"/>
</dbReference>
<feature type="domain" description="EAL" evidence="2">
    <location>
        <begin position="426"/>
        <end position="676"/>
    </location>
</feature>
<dbReference type="InterPro" id="IPR000160">
    <property type="entry name" value="GGDEF_dom"/>
</dbReference>
<dbReference type="PROSITE" id="PS50883">
    <property type="entry name" value="EAL"/>
    <property type="match status" value="1"/>
</dbReference>
<evidence type="ECO:0000259" key="3">
    <source>
        <dbReference type="PROSITE" id="PS50887"/>
    </source>
</evidence>
<feature type="transmembrane region" description="Helical" evidence="1">
    <location>
        <begin position="13"/>
        <end position="37"/>
    </location>
</feature>
<feature type="domain" description="MHYT" evidence="4">
    <location>
        <begin position="14"/>
        <end position="201"/>
    </location>
</feature>
<dbReference type="SUPFAM" id="SSF141868">
    <property type="entry name" value="EAL domain-like"/>
    <property type="match status" value="1"/>
</dbReference>
<protein>
    <submittedName>
        <fullName evidence="5">EAL domain-containing protein</fullName>
    </submittedName>
</protein>
<dbReference type="Pfam" id="PF00990">
    <property type="entry name" value="GGDEF"/>
    <property type="match status" value="1"/>
</dbReference>
<feature type="transmembrane region" description="Helical" evidence="1">
    <location>
        <begin position="148"/>
        <end position="168"/>
    </location>
</feature>
<dbReference type="SMART" id="SM00052">
    <property type="entry name" value="EAL"/>
    <property type="match status" value="1"/>
</dbReference>
<keyword evidence="1" id="KW-1133">Transmembrane helix</keyword>
<dbReference type="InterPro" id="IPR005330">
    <property type="entry name" value="MHYT_dom"/>
</dbReference>
<dbReference type="InterPro" id="IPR035919">
    <property type="entry name" value="EAL_sf"/>
</dbReference>
<dbReference type="Gene3D" id="3.20.20.450">
    <property type="entry name" value="EAL domain"/>
    <property type="match status" value="1"/>
</dbReference>
<dbReference type="Proteomes" id="UP000262371">
    <property type="component" value="Unassembled WGS sequence"/>
</dbReference>
<dbReference type="InterPro" id="IPR052155">
    <property type="entry name" value="Biofilm_reg_signaling"/>
</dbReference>
<feature type="transmembrane region" description="Helical" evidence="1">
    <location>
        <begin position="214"/>
        <end position="239"/>
    </location>
</feature>
<dbReference type="AlphaFoldDB" id="A0A371Z417"/>
<evidence type="ECO:0000313" key="5">
    <source>
        <dbReference type="EMBL" id="RFD21228.1"/>
    </source>
</evidence>
<dbReference type="Pfam" id="PF03707">
    <property type="entry name" value="MHYT"/>
    <property type="match status" value="2"/>
</dbReference>
<keyword evidence="1" id="KW-0472">Membrane</keyword>
<dbReference type="InterPro" id="IPR029787">
    <property type="entry name" value="Nucleotide_cyclase"/>
</dbReference>
<dbReference type="SMART" id="SM00267">
    <property type="entry name" value="GGDEF"/>
    <property type="match status" value="1"/>
</dbReference>
<dbReference type="PROSITE" id="PS50887">
    <property type="entry name" value="GGDEF"/>
    <property type="match status" value="1"/>
</dbReference>
<accession>A0A371Z417</accession>
<organism evidence="5 6">
    <name type="scientific">Komagataeibacter melaceti</name>
    <dbReference type="NCBI Taxonomy" id="2766577"/>
    <lineage>
        <taxon>Bacteria</taxon>
        <taxon>Pseudomonadati</taxon>
        <taxon>Pseudomonadota</taxon>
        <taxon>Alphaproteobacteria</taxon>
        <taxon>Acetobacterales</taxon>
        <taxon>Acetobacteraceae</taxon>
        <taxon>Komagataeibacter</taxon>
    </lineage>
</organism>